<feature type="domain" description="DUF6536" evidence="2">
    <location>
        <begin position="7"/>
        <end position="162"/>
    </location>
</feature>
<gene>
    <name evidence="3" type="ORF">FOPG_17020</name>
</gene>
<organism evidence="3">
    <name type="scientific">Fusarium oxysporum f. sp. conglutinans race 2 54008</name>
    <dbReference type="NCBI Taxonomy" id="1089457"/>
    <lineage>
        <taxon>Eukaryota</taxon>
        <taxon>Fungi</taxon>
        <taxon>Dikarya</taxon>
        <taxon>Ascomycota</taxon>
        <taxon>Pezizomycotina</taxon>
        <taxon>Sordariomycetes</taxon>
        <taxon>Hypocreomycetidae</taxon>
        <taxon>Hypocreales</taxon>
        <taxon>Nectriaceae</taxon>
        <taxon>Fusarium</taxon>
        <taxon>Fusarium oxysporum species complex</taxon>
    </lineage>
</organism>
<dbReference type="InterPro" id="IPR046623">
    <property type="entry name" value="DUF6536"/>
</dbReference>
<proteinExistence type="predicted"/>
<reference evidence="3" key="2">
    <citation type="submission" date="2012-05" db="EMBL/GenBank/DDBJ databases">
        <title>The Genome Annotation of Fusarium oxysporum PHW808.</title>
        <authorList>
            <consortium name="The Broad Institute Genomics Platform"/>
            <person name="Ma L.-J."/>
            <person name="Corby-Kistler H."/>
            <person name="Broz K."/>
            <person name="Gale L.R."/>
            <person name="Jonkers W."/>
            <person name="O'Donnell K."/>
            <person name="Ploetz R."/>
            <person name="Steinberg C."/>
            <person name="Schwartz D.C."/>
            <person name="VanEtten H."/>
            <person name="Zhou S."/>
            <person name="Young S.K."/>
            <person name="Zeng Q."/>
            <person name="Gargeya S."/>
            <person name="Fitzgerald M."/>
            <person name="Abouelleil A."/>
            <person name="Alvarado L."/>
            <person name="Chapman S.B."/>
            <person name="Gainer-Dewar J."/>
            <person name="Goldberg J."/>
            <person name="Griggs A."/>
            <person name="Gujja S."/>
            <person name="Hansen M."/>
            <person name="Howarth C."/>
            <person name="Imamovic A."/>
            <person name="Ireland A."/>
            <person name="Larimer J."/>
            <person name="McCowan C."/>
            <person name="Murphy C."/>
            <person name="Pearson M."/>
            <person name="Poon T.W."/>
            <person name="Priest M."/>
            <person name="Roberts A."/>
            <person name="Saif S."/>
            <person name="Shea T."/>
            <person name="Sykes S."/>
            <person name="Wortman J."/>
            <person name="Nusbaum C."/>
            <person name="Birren B."/>
        </authorList>
    </citation>
    <scope>NUCLEOTIDE SEQUENCE</scope>
    <source>
        <strain evidence="3">54008</strain>
    </source>
</reference>
<keyword evidence="1" id="KW-0472">Membrane</keyword>
<dbReference type="HOGENOM" id="CLU_010112_1_0_1"/>
<name>X0GTB4_FUSOX</name>
<evidence type="ECO:0000313" key="3">
    <source>
        <dbReference type="EMBL" id="EXL66827.1"/>
    </source>
</evidence>
<dbReference type="Pfam" id="PF20163">
    <property type="entry name" value="DUF6536"/>
    <property type="match status" value="1"/>
</dbReference>
<feature type="transmembrane region" description="Helical" evidence="1">
    <location>
        <begin position="549"/>
        <end position="569"/>
    </location>
</feature>
<dbReference type="AlphaFoldDB" id="X0GTB4"/>
<protein>
    <recommendedName>
        <fullName evidence="2">DUF6536 domain-containing protein</fullName>
    </recommendedName>
</protein>
<feature type="transmembrane region" description="Helical" evidence="1">
    <location>
        <begin position="122"/>
        <end position="139"/>
    </location>
</feature>
<dbReference type="EMBL" id="JH659002">
    <property type="protein sequence ID" value="EXL66827.1"/>
    <property type="molecule type" value="Genomic_DNA"/>
</dbReference>
<dbReference type="OrthoDB" id="5429634at2759"/>
<sequence>MKKLSGWRKTALYLTILATILTIFLVTALVISLHVINGGGASIFGETAILSGSCDKTSSANLWIHLAINVIGTGVLGSSNFFMQVLVAPTRKDVDCAHASKRWVEIGVPSIHNFRFISKRRILLWALFSLTGIPLHLVFNGSILESKATNGFVAIMASETFLDGARFTLPSVTTSSSYPSTLDNESPLNKTIRSIKSSLGEESWERLGFQDCMRRYNDLEVLMLDHRHVIMVMSNQNNMPSSRWTRSNVVKGGNGWDDQDAPNSLWFAGAYYRFRDSRGLITNSTNNNTVPGYYMQLDPDTGVIYMNETKYEPAFQTMKVDYCLSERFHAPCRLSIANPLLLIVCIMCLSKCLLCAYTLKVRSWKSEEPLMTVGDAISSFIAKPNTCTKGMCTLDAEDLHMKPDPERALSSPRPWKKKQVVAGNAVNPGVWILSYMLIGSLLVLGGLLLAPALQTQSLRESRFAHHHKNADVNDSGLKSASLLGLTMISNTPQLLLSLCYMTLNGLITRMLAEFEWASYGIQFKALRVTSPRGIQRSTYRLQLPYRWSIPLLAISSILHWVYSNSFYLSNYEFYDPMIPYEILEVDRGLQFSSVAILIGFSISVVIALSPMILAKRHLPGQMVLGVSNSKVISAACHCIPVSSSHATRKAGVVTVHPLEISENLGDPLHLMASMKLRWGDVSTTNVESEVGHLAFGVEEQADISIINKYIILTYCYVFIIMA</sequence>
<feature type="transmembrane region" description="Helical" evidence="1">
    <location>
        <begin position="12"/>
        <end position="36"/>
    </location>
</feature>
<evidence type="ECO:0000259" key="2">
    <source>
        <dbReference type="Pfam" id="PF20163"/>
    </source>
</evidence>
<feature type="transmembrane region" description="Helical" evidence="1">
    <location>
        <begin position="62"/>
        <end position="82"/>
    </location>
</feature>
<dbReference type="Proteomes" id="UP000030676">
    <property type="component" value="Unassembled WGS sequence"/>
</dbReference>
<feature type="transmembrane region" description="Helical" evidence="1">
    <location>
        <begin position="589"/>
        <end position="613"/>
    </location>
</feature>
<feature type="transmembrane region" description="Helical" evidence="1">
    <location>
        <begin position="432"/>
        <end position="453"/>
    </location>
</feature>
<keyword evidence="1" id="KW-0812">Transmembrane</keyword>
<dbReference type="PANTHER" id="PTHR35395:SF1">
    <property type="entry name" value="DUF6536 DOMAIN-CONTAINING PROTEIN"/>
    <property type="match status" value="1"/>
</dbReference>
<accession>X0GTB4</accession>
<dbReference type="PANTHER" id="PTHR35395">
    <property type="entry name" value="DUF6536 DOMAIN-CONTAINING PROTEIN"/>
    <property type="match status" value="1"/>
</dbReference>
<keyword evidence="1" id="KW-1133">Transmembrane helix</keyword>
<reference evidence="3" key="1">
    <citation type="submission" date="2011-11" db="EMBL/GenBank/DDBJ databases">
        <title>The Genome Sequence of Fusarium oxysporum PHW808.</title>
        <authorList>
            <consortium name="The Broad Institute Genome Sequencing Platform"/>
            <person name="Ma L.-J."/>
            <person name="Gale L.R."/>
            <person name="Schwartz D.C."/>
            <person name="Zhou S."/>
            <person name="Corby-Kistler H."/>
            <person name="Young S.K."/>
            <person name="Zeng Q."/>
            <person name="Gargeya S."/>
            <person name="Fitzgerald M."/>
            <person name="Haas B."/>
            <person name="Abouelleil A."/>
            <person name="Alvarado L."/>
            <person name="Arachchi H.M."/>
            <person name="Berlin A."/>
            <person name="Brown A."/>
            <person name="Chapman S.B."/>
            <person name="Chen Z."/>
            <person name="Dunbar C."/>
            <person name="Freedman E."/>
            <person name="Gearin G."/>
            <person name="Goldberg J."/>
            <person name="Griggs A."/>
            <person name="Gujja S."/>
            <person name="Heiman D."/>
            <person name="Howarth C."/>
            <person name="Larson L."/>
            <person name="Lui A."/>
            <person name="MacDonald P.J.P."/>
            <person name="Montmayeur A."/>
            <person name="Murphy C."/>
            <person name="Neiman D."/>
            <person name="Pearson M."/>
            <person name="Priest M."/>
            <person name="Roberts A."/>
            <person name="Saif S."/>
            <person name="Shea T."/>
            <person name="Shenoy N."/>
            <person name="Sisk P."/>
            <person name="Stolte C."/>
            <person name="Sykes S."/>
            <person name="Wortman J."/>
            <person name="Nusbaum C."/>
            <person name="Birren B."/>
        </authorList>
    </citation>
    <scope>NUCLEOTIDE SEQUENCE [LARGE SCALE GENOMIC DNA]</scope>
    <source>
        <strain evidence="3">54008</strain>
    </source>
</reference>
<evidence type="ECO:0000256" key="1">
    <source>
        <dbReference type="SAM" id="Phobius"/>
    </source>
</evidence>